<accession>A0A4Q7YN76</accession>
<evidence type="ECO:0000256" key="1">
    <source>
        <dbReference type="SAM" id="SignalP"/>
    </source>
</evidence>
<dbReference type="RefSeq" id="WP_165419889.1">
    <property type="nucleotide sequence ID" value="NZ_SHKW01000001.1"/>
</dbReference>
<dbReference type="PANTHER" id="PTHR36057">
    <property type="match status" value="1"/>
</dbReference>
<dbReference type="SUPFAM" id="SSF52833">
    <property type="entry name" value="Thioredoxin-like"/>
    <property type="match status" value="1"/>
</dbReference>
<feature type="chain" id="PRO_5020267653" evidence="1">
    <location>
        <begin position="23"/>
        <end position="258"/>
    </location>
</feature>
<dbReference type="InterPro" id="IPR036249">
    <property type="entry name" value="Thioredoxin-like_sf"/>
</dbReference>
<comment type="caution">
    <text evidence="2">The sequence shown here is derived from an EMBL/GenBank/DDBJ whole genome shotgun (WGS) entry which is preliminary data.</text>
</comment>
<dbReference type="Pfam" id="PF06764">
    <property type="entry name" value="DUF1223"/>
    <property type="match status" value="1"/>
</dbReference>
<sequence length="258" mass="27913">MTPIRFCSIAVLLLALPFPAFPQASATRTPVLVELFTSEGCSSCPPADKLLAVLQKEQPVTSANIIVLEEHVDYWDRQGWRDRFSSSQFTQRQNFYAPRLNFDDPYTPQMVVDGQSQFLGSDSSKALSAIRQAVQAPKIELSLSAPAIVGRQVSSSVSAIVSGSTLPRGDLYAVLVDPSAFSEVKAGENGGKQLNHVSVARSFQRIGKLQDLGRGPVPFKISAPSDAAPDQMRLIVFAQLPDQGAVRGVTQVETVTRP</sequence>
<organism evidence="2 3">
    <name type="scientific">Edaphobacter modestus</name>
    <dbReference type="NCBI Taxonomy" id="388466"/>
    <lineage>
        <taxon>Bacteria</taxon>
        <taxon>Pseudomonadati</taxon>
        <taxon>Acidobacteriota</taxon>
        <taxon>Terriglobia</taxon>
        <taxon>Terriglobales</taxon>
        <taxon>Acidobacteriaceae</taxon>
        <taxon>Edaphobacter</taxon>
    </lineage>
</organism>
<name>A0A4Q7YN76_9BACT</name>
<evidence type="ECO:0000313" key="2">
    <source>
        <dbReference type="EMBL" id="RZU39202.1"/>
    </source>
</evidence>
<feature type="signal peptide" evidence="1">
    <location>
        <begin position="1"/>
        <end position="22"/>
    </location>
</feature>
<keyword evidence="1" id="KW-0732">Signal</keyword>
<proteinExistence type="predicted"/>
<reference evidence="2 3" key="1">
    <citation type="submission" date="2019-02" db="EMBL/GenBank/DDBJ databases">
        <title>Genomic Encyclopedia of Archaeal and Bacterial Type Strains, Phase II (KMG-II): from individual species to whole genera.</title>
        <authorList>
            <person name="Goeker M."/>
        </authorList>
    </citation>
    <scope>NUCLEOTIDE SEQUENCE [LARGE SCALE GENOMIC DNA]</scope>
    <source>
        <strain evidence="2 3">DSM 18101</strain>
    </source>
</reference>
<gene>
    <name evidence="2" type="ORF">BDD14_0553</name>
</gene>
<evidence type="ECO:0000313" key="3">
    <source>
        <dbReference type="Proteomes" id="UP000292958"/>
    </source>
</evidence>
<dbReference type="InterPro" id="IPR010634">
    <property type="entry name" value="DUF1223"/>
</dbReference>
<protein>
    <submittedName>
        <fullName evidence="2">Uncharacterized protein DUF1223</fullName>
    </submittedName>
</protein>
<keyword evidence="3" id="KW-1185">Reference proteome</keyword>
<dbReference type="EMBL" id="SHKW01000001">
    <property type="protein sequence ID" value="RZU39202.1"/>
    <property type="molecule type" value="Genomic_DNA"/>
</dbReference>
<dbReference type="PANTHER" id="PTHR36057:SF1">
    <property type="entry name" value="LIPOPROTEIN LIPID ATTACHMENT SITE-LIKE PROTEIN, PUTATIVE (DUF1223)-RELATED"/>
    <property type="match status" value="1"/>
</dbReference>
<dbReference type="AlphaFoldDB" id="A0A4Q7YN76"/>
<dbReference type="Proteomes" id="UP000292958">
    <property type="component" value="Unassembled WGS sequence"/>
</dbReference>